<dbReference type="Proteomes" id="UP000313359">
    <property type="component" value="Unassembled WGS sequence"/>
</dbReference>
<evidence type="ECO:0000313" key="3">
    <source>
        <dbReference type="Proteomes" id="UP000313359"/>
    </source>
</evidence>
<keyword evidence="3" id="KW-1185">Reference proteome</keyword>
<evidence type="ECO:0000256" key="1">
    <source>
        <dbReference type="SAM" id="MobiDB-lite"/>
    </source>
</evidence>
<reference evidence="2" key="1">
    <citation type="journal article" date="2018" name="Genome Biol. Evol.">
        <title>Genomics and development of Lentinus tigrinus, a white-rot wood-decaying mushroom with dimorphic fruiting bodies.</title>
        <authorList>
            <person name="Wu B."/>
            <person name="Xu Z."/>
            <person name="Knudson A."/>
            <person name="Carlson A."/>
            <person name="Chen N."/>
            <person name="Kovaka S."/>
            <person name="LaButti K."/>
            <person name="Lipzen A."/>
            <person name="Pennachio C."/>
            <person name="Riley R."/>
            <person name="Schakwitz W."/>
            <person name="Umezawa K."/>
            <person name="Ohm R.A."/>
            <person name="Grigoriev I.V."/>
            <person name="Nagy L.G."/>
            <person name="Gibbons J."/>
            <person name="Hibbett D."/>
        </authorList>
    </citation>
    <scope>NUCLEOTIDE SEQUENCE [LARGE SCALE GENOMIC DNA]</scope>
    <source>
        <strain evidence="2">ALCF2SS1-6</strain>
    </source>
</reference>
<evidence type="ECO:0000313" key="2">
    <source>
        <dbReference type="EMBL" id="RPD66563.1"/>
    </source>
</evidence>
<feature type="compositionally biased region" description="Polar residues" evidence="1">
    <location>
        <begin position="265"/>
        <end position="276"/>
    </location>
</feature>
<proteinExistence type="predicted"/>
<feature type="region of interest" description="Disordered" evidence="1">
    <location>
        <begin position="236"/>
        <end position="276"/>
    </location>
</feature>
<dbReference type="AlphaFoldDB" id="A0A5C2SRR5"/>
<sequence length="276" mass="29967">MPPQRGSLYTPRETSGRGWSEADHRARAQVIGRVGWTGSYVCPPALRSGCFRRARMASSVSEHSRCSARPPCRTLSLSYSHTMGIDIRKVRTGQHSMSRCCAHVECDSPRLPPSQHLGRVIKVRSRPTHCVVILAVATAVTIPCSPGASSLLRDPLLTPGGPAGHILRAGHQSRTDAPRKLEQLCVMSVTATQKEIHDRLYAWACRLQLAAVAVRHNEDDYAASERAEQASIQSARGLEASCSSSSMHPRQKHNSCLTPPANPLANPTQKGTATFP</sequence>
<name>A0A5C2SRR5_9APHY</name>
<protein>
    <submittedName>
        <fullName evidence="2">Uncharacterized protein</fullName>
    </submittedName>
</protein>
<feature type="region of interest" description="Disordered" evidence="1">
    <location>
        <begin position="1"/>
        <end position="21"/>
    </location>
</feature>
<organism evidence="2 3">
    <name type="scientific">Lentinus tigrinus ALCF2SS1-6</name>
    <dbReference type="NCBI Taxonomy" id="1328759"/>
    <lineage>
        <taxon>Eukaryota</taxon>
        <taxon>Fungi</taxon>
        <taxon>Dikarya</taxon>
        <taxon>Basidiomycota</taxon>
        <taxon>Agaricomycotina</taxon>
        <taxon>Agaricomycetes</taxon>
        <taxon>Polyporales</taxon>
        <taxon>Polyporaceae</taxon>
        <taxon>Lentinus</taxon>
    </lineage>
</organism>
<accession>A0A5C2SRR5</accession>
<gene>
    <name evidence="2" type="ORF">L227DRAFT_148605</name>
</gene>
<dbReference type="EMBL" id="ML122251">
    <property type="protein sequence ID" value="RPD66563.1"/>
    <property type="molecule type" value="Genomic_DNA"/>
</dbReference>